<dbReference type="InterPro" id="IPR012337">
    <property type="entry name" value="RNaseH-like_sf"/>
</dbReference>
<feature type="compositionally biased region" description="Basic and acidic residues" evidence="6">
    <location>
        <begin position="39"/>
        <end position="51"/>
    </location>
</feature>
<name>A0A9D3MWF9_ANGAN</name>
<dbReference type="GO" id="GO:0003676">
    <property type="term" value="F:nucleic acid binding"/>
    <property type="evidence" value="ECO:0007669"/>
    <property type="project" value="InterPro"/>
</dbReference>
<evidence type="ECO:0000256" key="5">
    <source>
        <dbReference type="ARBA" id="ARBA00023242"/>
    </source>
</evidence>
<dbReference type="SUPFAM" id="SSF53098">
    <property type="entry name" value="Ribonuclease H-like"/>
    <property type="match status" value="1"/>
</dbReference>
<feature type="compositionally biased region" description="Polar residues" evidence="6">
    <location>
        <begin position="52"/>
        <end position="61"/>
    </location>
</feature>
<dbReference type="EMBL" id="JAFIRN010000001">
    <property type="protein sequence ID" value="KAG5856549.1"/>
    <property type="molecule type" value="Genomic_DNA"/>
</dbReference>
<comment type="caution">
    <text evidence="8">The sequence shown here is derived from an EMBL/GenBank/DDBJ whole genome shotgun (WGS) entry which is preliminary data.</text>
</comment>
<gene>
    <name evidence="8" type="ORF">ANANG_G00009110</name>
</gene>
<keyword evidence="2" id="KW-0540">Nuclease</keyword>
<reference evidence="8" key="1">
    <citation type="submission" date="2021-01" db="EMBL/GenBank/DDBJ databases">
        <title>A chromosome-scale assembly of European eel, Anguilla anguilla.</title>
        <authorList>
            <person name="Henkel C."/>
            <person name="Jong-Raadsen S.A."/>
            <person name="Dufour S."/>
            <person name="Weltzien F.-A."/>
            <person name="Palstra A.P."/>
            <person name="Pelster B."/>
            <person name="Spaink H.P."/>
            <person name="Van Den Thillart G.E."/>
            <person name="Jansen H."/>
            <person name="Zahm M."/>
            <person name="Klopp C."/>
            <person name="Cedric C."/>
            <person name="Louis A."/>
            <person name="Berthelot C."/>
            <person name="Parey E."/>
            <person name="Roest Crollius H."/>
            <person name="Montfort J."/>
            <person name="Robinson-Rechavi M."/>
            <person name="Bucao C."/>
            <person name="Bouchez O."/>
            <person name="Gislard M."/>
            <person name="Lluch J."/>
            <person name="Milhes M."/>
            <person name="Lampietro C."/>
            <person name="Lopez Roques C."/>
            <person name="Donnadieu C."/>
            <person name="Braasch I."/>
            <person name="Desvignes T."/>
            <person name="Postlethwait J."/>
            <person name="Bobe J."/>
            <person name="Guiguen Y."/>
            <person name="Dirks R."/>
        </authorList>
    </citation>
    <scope>NUCLEOTIDE SEQUENCE</scope>
    <source>
        <strain evidence="8">Tag_6206</strain>
        <tissue evidence="8">Liver</tissue>
    </source>
</reference>
<dbReference type="AlphaFoldDB" id="A0A9D3MWF9"/>
<dbReference type="Pfam" id="PF00929">
    <property type="entry name" value="RNase_T"/>
    <property type="match status" value="1"/>
</dbReference>
<feature type="compositionally biased region" description="Polar residues" evidence="6">
    <location>
        <begin position="1"/>
        <end position="10"/>
    </location>
</feature>
<keyword evidence="9" id="KW-1185">Reference proteome</keyword>
<dbReference type="InterPro" id="IPR047021">
    <property type="entry name" value="REXO1/3/4-like"/>
</dbReference>
<keyword evidence="4" id="KW-0269">Exonuclease</keyword>
<sequence>MSGLTLNLDLSYNGEPSFVGMKKESASNSKHQRFIKNRRFLERKGLLRDKQNQCSKTQGPKNLNHGPQPWQNKKKHTFAPSLSHPESLVPRPTPSKSPIPKPTPSKSPVPKPTPSSSLPNPPLSKNSTATASGFFKTGSRSSTHQKYEDSAAGSSPSFSTCVAATNSRASGSARPKGFGAVPPFGNPLKYLALDCEMVGTGPKGQVSELARCSIVSYHGDVVYDKYIMPTHPVTDFRTKWSGICRQHLYNATPFMQAKKEIVKILAGKVVVGHAVHNDFKSLSYSHPAGLTRDTSRIPLLNKKAGFPDNQAVSLKRLAKALLNQDIQVGKKGHSSVEDAKAAMELYKAVEVEWERTLACKSEGR</sequence>
<evidence type="ECO:0000256" key="1">
    <source>
        <dbReference type="ARBA" id="ARBA00004123"/>
    </source>
</evidence>
<evidence type="ECO:0000256" key="6">
    <source>
        <dbReference type="SAM" id="MobiDB-lite"/>
    </source>
</evidence>
<proteinExistence type="predicted"/>
<evidence type="ECO:0000313" key="8">
    <source>
        <dbReference type="EMBL" id="KAG5856549.1"/>
    </source>
</evidence>
<keyword evidence="5" id="KW-0539">Nucleus</keyword>
<organism evidence="8 9">
    <name type="scientific">Anguilla anguilla</name>
    <name type="common">European freshwater eel</name>
    <name type="synonym">Muraena anguilla</name>
    <dbReference type="NCBI Taxonomy" id="7936"/>
    <lineage>
        <taxon>Eukaryota</taxon>
        <taxon>Metazoa</taxon>
        <taxon>Chordata</taxon>
        <taxon>Craniata</taxon>
        <taxon>Vertebrata</taxon>
        <taxon>Euteleostomi</taxon>
        <taxon>Actinopterygii</taxon>
        <taxon>Neopterygii</taxon>
        <taxon>Teleostei</taxon>
        <taxon>Anguilliformes</taxon>
        <taxon>Anguillidae</taxon>
        <taxon>Anguilla</taxon>
    </lineage>
</organism>
<dbReference type="GO" id="GO:0005730">
    <property type="term" value="C:nucleolus"/>
    <property type="evidence" value="ECO:0007669"/>
    <property type="project" value="UniProtKB-ARBA"/>
</dbReference>
<evidence type="ECO:0000313" key="9">
    <source>
        <dbReference type="Proteomes" id="UP001044222"/>
    </source>
</evidence>
<dbReference type="PANTHER" id="PTHR12801:SF78">
    <property type="entry name" value="INTERFERON-STIMULATED 20 KDA EXONUCLEASE-LIKE 2"/>
    <property type="match status" value="1"/>
</dbReference>
<feature type="compositionally biased region" description="Pro residues" evidence="6">
    <location>
        <begin position="91"/>
        <end position="113"/>
    </location>
</feature>
<dbReference type="PANTHER" id="PTHR12801">
    <property type="entry name" value="RNA EXONUCLEASE REXO1 / RECO3 FAMILY MEMBER-RELATED"/>
    <property type="match status" value="1"/>
</dbReference>
<dbReference type="FunFam" id="3.30.420.10:FF:000007">
    <property type="entry name" value="Interferon-stimulated exonuclease gene 20"/>
    <property type="match status" value="1"/>
</dbReference>
<feature type="domain" description="Exonuclease" evidence="7">
    <location>
        <begin position="189"/>
        <end position="355"/>
    </location>
</feature>
<dbReference type="Proteomes" id="UP001044222">
    <property type="component" value="Unassembled WGS sequence"/>
</dbReference>
<dbReference type="CDD" id="cd06149">
    <property type="entry name" value="ISG20"/>
    <property type="match status" value="1"/>
</dbReference>
<dbReference type="InterPro" id="IPR037433">
    <property type="entry name" value="ISG20_DEDDh"/>
</dbReference>
<accession>A0A9D3MWF9</accession>
<dbReference type="InterPro" id="IPR013520">
    <property type="entry name" value="Ribonucl_H"/>
</dbReference>
<keyword evidence="3" id="KW-0378">Hydrolase</keyword>
<evidence type="ECO:0000256" key="2">
    <source>
        <dbReference type="ARBA" id="ARBA00022722"/>
    </source>
</evidence>
<evidence type="ECO:0000256" key="4">
    <source>
        <dbReference type="ARBA" id="ARBA00022839"/>
    </source>
</evidence>
<protein>
    <recommendedName>
        <fullName evidence="7">Exonuclease domain-containing protein</fullName>
    </recommendedName>
</protein>
<evidence type="ECO:0000256" key="3">
    <source>
        <dbReference type="ARBA" id="ARBA00022801"/>
    </source>
</evidence>
<feature type="region of interest" description="Disordered" evidence="6">
    <location>
        <begin position="1"/>
        <end position="161"/>
    </location>
</feature>
<feature type="compositionally biased region" description="Low complexity" evidence="6">
    <location>
        <begin position="114"/>
        <end position="128"/>
    </location>
</feature>
<evidence type="ECO:0000259" key="7">
    <source>
        <dbReference type="SMART" id="SM00479"/>
    </source>
</evidence>
<comment type="subcellular location">
    <subcellularLocation>
        <location evidence="1">Nucleus</location>
    </subcellularLocation>
</comment>
<dbReference type="Gene3D" id="3.30.420.10">
    <property type="entry name" value="Ribonuclease H-like superfamily/Ribonuclease H"/>
    <property type="match status" value="1"/>
</dbReference>
<feature type="compositionally biased region" description="Polar residues" evidence="6">
    <location>
        <begin position="152"/>
        <end position="161"/>
    </location>
</feature>
<dbReference type="InterPro" id="IPR036397">
    <property type="entry name" value="RNaseH_sf"/>
</dbReference>
<dbReference type="SMART" id="SM00479">
    <property type="entry name" value="EXOIII"/>
    <property type="match status" value="1"/>
</dbReference>
<dbReference type="GO" id="GO:0000175">
    <property type="term" value="F:3'-5'-RNA exonuclease activity"/>
    <property type="evidence" value="ECO:0007669"/>
    <property type="project" value="InterPro"/>
</dbReference>